<dbReference type="InterPro" id="IPR007527">
    <property type="entry name" value="Znf_SWIM"/>
</dbReference>
<gene>
    <name evidence="3" type="ORF">HNI00_10215</name>
</gene>
<reference evidence="3" key="1">
    <citation type="submission" date="2020-05" db="EMBL/GenBank/DDBJ databases">
        <authorList>
            <person name="Zhu T."/>
            <person name="Keshari N."/>
            <person name="Lu X."/>
        </authorList>
    </citation>
    <scope>NUCLEOTIDE SEQUENCE</scope>
    <source>
        <strain evidence="3">NK1-22</strain>
    </source>
</reference>
<dbReference type="RefSeq" id="WP_316792982.1">
    <property type="nucleotide sequence ID" value="NZ_CP053540.1"/>
</dbReference>
<dbReference type="EMBL" id="CP053540">
    <property type="protein sequence ID" value="WOB43491.1"/>
    <property type="molecule type" value="Genomic_DNA"/>
</dbReference>
<dbReference type="PROSITE" id="PS50966">
    <property type="entry name" value="ZF_SWIM"/>
    <property type="match status" value="1"/>
</dbReference>
<evidence type="ECO:0000259" key="2">
    <source>
        <dbReference type="PROSITE" id="PS50966"/>
    </source>
</evidence>
<evidence type="ECO:0000313" key="3">
    <source>
        <dbReference type="EMBL" id="WOB43491.1"/>
    </source>
</evidence>
<organism evidence="3">
    <name type="scientific">Thermoleptolyngbya oregonensis NK1-22</name>
    <dbReference type="NCBI Taxonomy" id="2547457"/>
    <lineage>
        <taxon>Bacteria</taxon>
        <taxon>Bacillati</taxon>
        <taxon>Cyanobacteriota</taxon>
        <taxon>Cyanophyceae</taxon>
        <taxon>Oculatellales</taxon>
        <taxon>Oculatellaceae</taxon>
        <taxon>Thermoleptolyngbya</taxon>
    </lineage>
</organism>
<protein>
    <recommendedName>
        <fullName evidence="2">SWIM-type domain-containing protein</fullName>
    </recommendedName>
</protein>
<evidence type="ECO:0000256" key="1">
    <source>
        <dbReference type="PROSITE-ProRule" id="PRU00325"/>
    </source>
</evidence>
<dbReference type="GO" id="GO:0008270">
    <property type="term" value="F:zinc ion binding"/>
    <property type="evidence" value="ECO:0007669"/>
    <property type="project" value="UniProtKB-KW"/>
</dbReference>
<name>A0AA96Y528_9CYAN</name>
<feature type="domain" description="SWIM-type" evidence="2">
    <location>
        <begin position="54"/>
        <end position="91"/>
    </location>
</feature>
<dbReference type="KEGG" id="tog:HNI00_10215"/>
<accession>A0AA96Y528</accession>
<keyword evidence="1" id="KW-0863">Zinc-finger</keyword>
<keyword evidence="1" id="KW-0479">Metal-binding</keyword>
<keyword evidence="1" id="KW-0862">Zinc</keyword>
<sequence length="286" mass="32056">MTQLSLSEDEIRQTATEKSFERGEDYYSQGAVLEIVRRGRAVYAAVEGSEADPYTVRITFGTHGIPEGTCTCPYDYGGWCKHLVAVGLSMVRETQPIESRPTLAQLLDRLNLVQTQGLIQALVEDNPQLLDEIERHVLRLLNPAPPRDTRRCYRPTVDLKPIRQEMREILRNGLVCLQEGHEDDPFTEEISNLLQQAQDFVEAGNGNNAIAILETITAAWANEWDELSDYGADVFEIDQLLSKAWIGAIATSDLSPPEKVDFAVMLSEWEEVLDADFSESLALLSE</sequence>
<dbReference type="Pfam" id="PF04434">
    <property type="entry name" value="SWIM"/>
    <property type="match status" value="1"/>
</dbReference>
<proteinExistence type="predicted"/>
<dbReference type="AlphaFoldDB" id="A0AA96Y528"/>